<evidence type="ECO:0000313" key="2">
    <source>
        <dbReference type="Proteomes" id="UP000315423"/>
    </source>
</evidence>
<gene>
    <name evidence="1" type="ORF">C5S46_02555</name>
</gene>
<protein>
    <submittedName>
        <fullName evidence="1">Fe-S cluster domain-containing protein</fullName>
    </submittedName>
</protein>
<evidence type="ECO:0000313" key="1">
    <source>
        <dbReference type="EMBL" id="TKY92075.1"/>
    </source>
</evidence>
<proteinExistence type="predicted"/>
<name>A0AC61SBW6_9EURY</name>
<organism evidence="1 2">
    <name type="scientific">Candidatus Methanomarinus sp</name>
    <dbReference type="NCBI Taxonomy" id="3386244"/>
    <lineage>
        <taxon>Archaea</taxon>
        <taxon>Methanobacteriati</taxon>
        <taxon>Methanobacteriota</taxon>
        <taxon>Stenosarchaea group</taxon>
        <taxon>Methanomicrobia</taxon>
        <taxon>Methanosarcinales</taxon>
        <taxon>ANME-2 cluster</taxon>
        <taxon>Candidatus Methanocomedenaceae</taxon>
        <taxon>Candidatus Methanomarinus</taxon>
    </lineage>
</organism>
<dbReference type="EMBL" id="QYBA01000081">
    <property type="protein sequence ID" value="TKY92075.1"/>
    <property type="molecule type" value="Genomic_DNA"/>
</dbReference>
<reference evidence="1" key="1">
    <citation type="submission" date="2018-09" db="EMBL/GenBank/DDBJ databases">
        <title>A genomic encyclopedia of anaerobic methanotrophic archaea.</title>
        <authorList>
            <person name="Skennerton C.T."/>
            <person name="Chadwick G.L."/>
            <person name="Laso-Perez R."/>
            <person name="Leu A.O."/>
            <person name="Speth D.R."/>
            <person name="Yu H."/>
            <person name="Morgan-Lang C."/>
            <person name="Hatzenpichler R."/>
            <person name="Goudeau D."/>
            <person name="Malmstrom R."/>
            <person name="Woyke T."/>
            <person name="Hallam S."/>
            <person name="Tyson G.W."/>
            <person name="Wegener G."/>
            <person name="Boetius A."/>
            <person name="Orphan V.J."/>
        </authorList>
    </citation>
    <scope>NUCLEOTIDE SEQUENCE</scope>
    <source>
        <strain evidence="1">CONS3730D10UFb2</strain>
    </source>
</reference>
<comment type="caution">
    <text evidence="1">The sequence shown here is derived from an EMBL/GenBank/DDBJ whole genome shotgun (WGS) entry which is preliminary data.</text>
</comment>
<accession>A0AC61SBW6</accession>
<dbReference type="Proteomes" id="UP000315423">
    <property type="component" value="Unassembled WGS sequence"/>
</dbReference>
<sequence length="273" mass="28674">MNPVAIIGGSALVIGGIGFFVGIVLIWASQKFAVETNPLVDEVIEVLPGANCGACGYAGCADFGEKVVDGLAQIDGCPVGGFDTAKLIGELLGQEVKEAESIYPFVRCNGGLNCTDNIDYVGIEDCRAVMMTSIGEKGCKYGCMGRGTCVRACPFGAIEIGEDRFPHINKNLCKSCGLCVEVCPNGVMVMANDSEQVHVLCRSHDKGKAVKAVCEFGCIGCKICVKNCPADAITVTNFLAEIDQEKCTNCGQCVENCPQKSIVMRSTGVEAAS</sequence>